<comment type="caution">
    <text evidence="7">The sequence shown here is derived from an EMBL/GenBank/DDBJ whole genome shotgun (WGS) entry which is preliminary data.</text>
</comment>
<keyword evidence="8" id="KW-1185">Reference proteome</keyword>
<dbReference type="GO" id="GO:0110051">
    <property type="term" value="P:metabolite repair"/>
    <property type="evidence" value="ECO:0007669"/>
    <property type="project" value="TreeGrafter"/>
</dbReference>
<gene>
    <name evidence="7" type="ORF">J0A66_22735</name>
</gene>
<evidence type="ECO:0000256" key="1">
    <source>
        <dbReference type="ARBA" id="ARBA00022741"/>
    </source>
</evidence>
<dbReference type="PROSITE" id="PS51383">
    <property type="entry name" value="YJEF_C_3"/>
    <property type="match status" value="1"/>
</dbReference>
<keyword evidence="5" id="KW-0456">Lyase</keyword>
<dbReference type="GO" id="GO:0052856">
    <property type="term" value="F:NAD(P)HX epimerase activity"/>
    <property type="evidence" value="ECO:0007669"/>
    <property type="project" value="TreeGrafter"/>
</dbReference>
<evidence type="ECO:0000256" key="3">
    <source>
        <dbReference type="ARBA" id="ARBA00022857"/>
    </source>
</evidence>
<dbReference type="GO" id="GO:0052855">
    <property type="term" value="F:ADP-dependent NAD(P)H-hydrate dehydratase activity"/>
    <property type="evidence" value="ECO:0007669"/>
    <property type="project" value="TreeGrafter"/>
</dbReference>
<dbReference type="GO" id="GO:0005524">
    <property type="term" value="F:ATP binding"/>
    <property type="evidence" value="ECO:0007669"/>
    <property type="project" value="UniProtKB-KW"/>
</dbReference>
<feature type="non-terminal residue" evidence="7">
    <location>
        <position position="100"/>
    </location>
</feature>
<feature type="non-terminal residue" evidence="7">
    <location>
        <position position="1"/>
    </location>
</feature>
<accession>A0A939DSQ1</accession>
<keyword evidence="2" id="KW-0067">ATP-binding</keyword>
<evidence type="ECO:0000256" key="5">
    <source>
        <dbReference type="ARBA" id="ARBA00023239"/>
    </source>
</evidence>
<sequence>MLADADSLQVQLNWASCIVIGPGLGQDSWSSALLNQVLDYVTKHPKPILLDADALNLLATCRTTLPCQCILTPHPGEAARLLGCKIQDVENNRYQALSQL</sequence>
<keyword evidence="1" id="KW-0547">Nucleotide-binding</keyword>
<keyword evidence="4" id="KW-0520">NAD</keyword>
<evidence type="ECO:0000313" key="8">
    <source>
        <dbReference type="Proteomes" id="UP000664654"/>
    </source>
</evidence>
<keyword evidence="3" id="KW-0521">NADP</keyword>
<organism evidence="7 8">
    <name type="scientific">Bowmanella dokdonensis</name>
    <dbReference type="NCBI Taxonomy" id="751969"/>
    <lineage>
        <taxon>Bacteria</taxon>
        <taxon>Pseudomonadati</taxon>
        <taxon>Pseudomonadota</taxon>
        <taxon>Gammaproteobacteria</taxon>
        <taxon>Alteromonadales</taxon>
        <taxon>Alteromonadaceae</taxon>
        <taxon>Bowmanella</taxon>
    </lineage>
</organism>
<proteinExistence type="predicted"/>
<protein>
    <submittedName>
        <fullName evidence="7">Bifunctional ADP-dependent NAD(P)H-hydrate dehydratase/NAD(P)H-hydrate epimerase</fullName>
    </submittedName>
</protein>
<dbReference type="PANTHER" id="PTHR12592:SF0">
    <property type="entry name" value="ATP-DEPENDENT (S)-NAD(P)H-HYDRATE DEHYDRATASE"/>
    <property type="match status" value="1"/>
</dbReference>
<dbReference type="Pfam" id="PF01256">
    <property type="entry name" value="Carb_kinase"/>
    <property type="match status" value="1"/>
</dbReference>
<dbReference type="Gene3D" id="3.40.1190.20">
    <property type="match status" value="1"/>
</dbReference>
<dbReference type="InterPro" id="IPR000631">
    <property type="entry name" value="CARKD"/>
</dbReference>
<dbReference type="InterPro" id="IPR029056">
    <property type="entry name" value="Ribokinase-like"/>
</dbReference>
<dbReference type="AlphaFoldDB" id="A0A939DSQ1"/>
<evidence type="ECO:0000313" key="7">
    <source>
        <dbReference type="EMBL" id="MBN7828054.1"/>
    </source>
</evidence>
<dbReference type="EMBL" id="JAFKCV010000313">
    <property type="protein sequence ID" value="MBN7828054.1"/>
    <property type="molecule type" value="Genomic_DNA"/>
</dbReference>
<dbReference type="SUPFAM" id="SSF53613">
    <property type="entry name" value="Ribokinase-like"/>
    <property type="match status" value="1"/>
</dbReference>
<reference evidence="7" key="1">
    <citation type="submission" date="2021-03" db="EMBL/GenBank/DDBJ databases">
        <title>novel species isolated from a fishpond in China.</title>
        <authorList>
            <person name="Lu H."/>
            <person name="Cai Z."/>
        </authorList>
    </citation>
    <scope>NUCLEOTIDE SEQUENCE</scope>
    <source>
        <strain evidence="7">JCM 30855</strain>
    </source>
</reference>
<feature type="domain" description="YjeF C-terminal" evidence="6">
    <location>
        <begin position="1"/>
        <end position="100"/>
    </location>
</feature>
<evidence type="ECO:0000259" key="6">
    <source>
        <dbReference type="PROSITE" id="PS51383"/>
    </source>
</evidence>
<evidence type="ECO:0000256" key="2">
    <source>
        <dbReference type="ARBA" id="ARBA00022840"/>
    </source>
</evidence>
<dbReference type="Proteomes" id="UP000664654">
    <property type="component" value="Unassembled WGS sequence"/>
</dbReference>
<evidence type="ECO:0000256" key="4">
    <source>
        <dbReference type="ARBA" id="ARBA00023027"/>
    </source>
</evidence>
<name>A0A939DSQ1_9ALTE</name>
<dbReference type="PANTHER" id="PTHR12592">
    <property type="entry name" value="ATP-DEPENDENT (S)-NAD(P)H-HYDRATE DEHYDRATASE FAMILY MEMBER"/>
    <property type="match status" value="1"/>
</dbReference>
<dbReference type="RefSeq" id="WP_369127393.1">
    <property type="nucleotide sequence ID" value="NZ_JAFKCV010000313.1"/>
</dbReference>